<dbReference type="EC" id="2.7.1.-" evidence="5"/>
<dbReference type="PANTHER" id="PTHR12684">
    <property type="entry name" value="PUTATIVE PHOSPHOTRANSFERASE"/>
    <property type="match status" value="1"/>
</dbReference>
<dbReference type="GO" id="GO:0006388">
    <property type="term" value="P:tRNA splicing, via endonucleolytic cleavage and ligation"/>
    <property type="evidence" value="ECO:0007669"/>
    <property type="project" value="UniProtKB-UniRule"/>
</dbReference>
<dbReference type="InterPro" id="IPR002745">
    <property type="entry name" value="Ptrans_KptA/Tpt1"/>
</dbReference>
<keyword evidence="7" id="KW-1185">Reference proteome</keyword>
<sequence length="194" mass="22135">MMLDQTIEKRLSKWMTKLLRHTPEEFGLVLDSEDGSCTVNDLLETIHAESEWSWVKQEDIEQVVRNSEKQRFEIKNGRIRARYGHSHNKISYAPGEQPAVLYHGTNKKALPSILIEGLRSMGRQYVHLSEGTDFATLAGSRRGELIILKVDTLSAAQLGVTFYYAGNEVWLADHVPSESCSVWHPQEKESENHE</sequence>
<evidence type="ECO:0000256" key="1">
    <source>
        <dbReference type="ARBA" id="ARBA00009836"/>
    </source>
</evidence>
<accession>A0A7W5G7W2</accession>
<evidence type="ECO:0000256" key="4">
    <source>
        <dbReference type="ARBA" id="ARBA00025212"/>
    </source>
</evidence>
<dbReference type="SUPFAM" id="SSF56399">
    <property type="entry name" value="ADP-ribosylation"/>
    <property type="match status" value="1"/>
</dbReference>
<dbReference type="Proteomes" id="UP000518605">
    <property type="component" value="Unassembled WGS sequence"/>
</dbReference>
<name>A0A7W5G7W2_9BACL</name>
<evidence type="ECO:0000313" key="7">
    <source>
        <dbReference type="Proteomes" id="UP000518605"/>
    </source>
</evidence>
<dbReference type="HAMAP" id="MF_00299">
    <property type="entry name" value="KptA"/>
    <property type="match status" value="1"/>
</dbReference>
<protein>
    <recommendedName>
        <fullName evidence="5">Probable RNA 2'-phosphotransferase</fullName>
        <ecNumber evidence="5">2.7.1.-</ecNumber>
    </recommendedName>
</protein>
<dbReference type="Pfam" id="PF01885">
    <property type="entry name" value="PTS_2-RNA"/>
    <property type="match status" value="1"/>
</dbReference>
<evidence type="ECO:0000313" key="6">
    <source>
        <dbReference type="EMBL" id="MBB3150010.1"/>
    </source>
</evidence>
<proteinExistence type="inferred from homology"/>
<dbReference type="GO" id="GO:0003950">
    <property type="term" value="F:NAD+ poly-ADP-ribosyltransferase activity"/>
    <property type="evidence" value="ECO:0007669"/>
    <property type="project" value="InterPro"/>
</dbReference>
<evidence type="ECO:0000256" key="2">
    <source>
        <dbReference type="ARBA" id="ARBA00022679"/>
    </source>
</evidence>
<dbReference type="GO" id="GO:0000215">
    <property type="term" value="F:tRNA 2'-phosphotransferase activity"/>
    <property type="evidence" value="ECO:0007669"/>
    <property type="project" value="TreeGrafter"/>
</dbReference>
<evidence type="ECO:0000256" key="3">
    <source>
        <dbReference type="ARBA" id="ARBA00023027"/>
    </source>
</evidence>
<dbReference type="InterPro" id="IPR042081">
    <property type="entry name" value="RNA_2'-PTrans_C"/>
</dbReference>
<comment type="similarity">
    <text evidence="1 5">Belongs to the KptA/TPT1 family.</text>
</comment>
<gene>
    <name evidence="5" type="primary">kptA</name>
    <name evidence="6" type="ORF">FHS16_000042</name>
</gene>
<evidence type="ECO:0000256" key="5">
    <source>
        <dbReference type="HAMAP-Rule" id="MF_00299"/>
    </source>
</evidence>
<organism evidence="6 7">
    <name type="scientific">Paenibacillus endophyticus</name>
    <dbReference type="NCBI Taxonomy" id="1294268"/>
    <lineage>
        <taxon>Bacteria</taxon>
        <taxon>Bacillati</taxon>
        <taxon>Bacillota</taxon>
        <taxon>Bacilli</taxon>
        <taxon>Bacillales</taxon>
        <taxon>Paenibacillaceae</taxon>
        <taxon>Paenibacillus</taxon>
    </lineage>
</organism>
<comment type="function">
    <text evidence="4 5">Removes the 2'-phosphate from RNA via an intermediate in which the phosphate is ADP-ribosylated by NAD followed by a presumed transesterification to release the RNA and generate ADP-ribose 1''-2''-cyclic phosphate (APPR&gt;P). May function as an ADP-ribosylase.</text>
</comment>
<dbReference type="AlphaFoldDB" id="A0A7W5G7W2"/>
<dbReference type="EMBL" id="JACHXW010000001">
    <property type="protein sequence ID" value="MBB3150010.1"/>
    <property type="molecule type" value="Genomic_DNA"/>
</dbReference>
<keyword evidence="2 5" id="KW-0808">Transferase</keyword>
<keyword evidence="3 5" id="KW-0520">NAD</keyword>
<dbReference type="InterPro" id="IPR022928">
    <property type="entry name" value="RNA_2'-PTrans_KptA"/>
</dbReference>
<dbReference type="Gene3D" id="3.20.170.30">
    <property type="match status" value="1"/>
</dbReference>
<dbReference type="Gene3D" id="1.10.10.970">
    <property type="entry name" value="RNA 2'-phosphotransferase, Tpt1/KptA family, N-terminal domain"/>
    <property type="match status" value="1"/>
</dbReference>
<reference evidence="6 7" key="1">
    <citation type="submission" date="2020-08" db="EMBL/GenBank/DDBJ databases">
        <title>Genomic Encyclopedia of Type Strains, Phase III (KMG-III): the genomes of soil and plant-associated and newly described type strains.</title>
        <authorList>
            <person name="Whitman W."/>
        </authorList>
    </citation>
    <scope>NUCLEOTIDE SEQUENCE [LARGE SCALE GENOMIC DNA]</scope>
    <source>
        <strain evidence="6 7">CECT 8234</strain>
    </source>
</reference>
<dbReference type="PANTHER" id="PTHR12684:SF2">
    <property type="entry name" value="TRNA 2'-PHOSPHOTRANSFERASE 1"/>
    <property type="match status" value="1"/>
</dbReference>
<comment type="caution">
    <text evidence="6">The sequence shown here is derived from an EMBL/GenBank/DDBJ whole genome shotgun (WGS) entry which is preliminary data.</text>
</comment>
<dbReference type="InterPro" id="IPR042080">
    <property type="entry name" value="RNA_2'-PTrans_N"/>
</dbReference>